<sequence length="86" mass="9619">MELLLWAMVGGPSSLDLHSQKLSILAYDDNLILLANDAAQLQWMLDMMSEVARWIGLCFKVTKCTSLHIDGRLKSRILDSTLTIQG</sequence>
<dbReference type="AlphaFoldDB" id="A0A151PBL2"/>
<reference evidence="1 2" key="1">
    <citation type="journal article" date="2012" name="Genome Biol.">
        <title>Sequencing three crocodilian genomes to illuminate the evolution of archosaurs and amniotes.</title>
        <authorList>
            <person name="St John J.A."/>
            <person name="Braun E.L."/>
            <person name="Isberg S.R."/>
            <person name="Miles L.G."/>
            <person name="Chong A.Y."/>
            <person name="Gongora J."/>
            <person name="Dalzell P."/>
            <person name="Moran C."/>
            <person name="Bed'hom B."/>
            <person name="Abzhanov A."/>
            <person name="Burgess S.C."/>
            <person name="Cooksey A.M."/>
            <person name="Castoe T.A."/>
            <person name="Crawford N.G."/>
            <person name="Densmore L.D."/>
            <person name="Drew J.C."/>
            <person name="Edwards S.V."/>
            <person name="Faircloth B.C."/>
            <person name="Fujita M.K."/>
            <person name="Greenwold M.J."/>
            <person name="Hoffmann F.G."/>
            <person name="Howard J.M."/>
            <person name="Iguchi T."/>
            <person name="Janes D.E."/>
            <person name="Khan S.Y."/>
            <person name="Kohno S."/>
            <person name="de Koning A.J."/>
            <person name="Lance S.L."/>
            <person name="McCarthy F.M."/>
            <person name="McCormack J.E."/>
            <person name="Merchant M.E."/>
            <person name="Peterson D.G."/>
            <person name="Pollock D.D."/>
            <person name="Pourmand N."/>
            <person name="Raney B.J."/>
            <person name="Roessler K.A."/>
            <person name="Sanford J.R."/>
            <person name="Sawyer R.H."/>
            <person name="Schmidt C.J."/>
            <person name="Triplett E.W."/>
            <person name="Tuberville T.D."/>
            <person name="Venegas-Anaya M."/>
            <person name="Howard J.T."/>
            <person name="Jarvis E.D."/>
            <person name="Guillette L.J.Jr."/>
            <person name="Glenn T.C."/>
            <person name="Green R.E."/>
            <person name="Ray D.A."/>
        </authorList>
    </citation>
    <scope>NUCLEOTIDE SEQUENCE [LARGE SCALE GENOMIC DNA]</scope>
    <source>
        <strain evidence="1">KSC_2009_1</strain>
    </source>
</reference>
<proteinExistence type="predicted"/>
<gene>
    <name evidence="1" type="ORF">Y1Q_0021703</name>
</gene>
<name>A0A151PBL2_ALLMI</name>
<dbReference type="Proteomes" id="UP000050525">
    <property type="component" value="Unassembled WGS sequence"/>
</dbReference>
<evidence type="ECO:0008006" key="3">
    <source>
        <dbReference type="Google" id="ProtNLM"/>
    </source>
</evidence>
<keyword evidence="2" id="KW-1185">Reference proteome</keyword>
<comment type="caution">
    <text evidence="1">The sequence shown here is derived from an EMBL/GenBank/DDBJ whole genome shotgun (WGS) entry which is preliminary data.</text>
</comment>
<accession>A0A151PBL2</accession>
<organism evidence="1 2">
    <name type="scientific">Alligator mississippiensis</name>
    <name type="common">American alligator</name>
    <dbReference type="NCBI Taxonomy" id="8496"/>
    <lineage>
        <taxon>Eukaryota</taxon>
        <taxon>Metazoa</taxon>
        <taxon>Chordata</taxon>
        <taxon>Craniata</taxon>
        <taxon>Vertebrata</taxon>
        <taxon>Euteleostomi</taxon>
        <taxon>Archelosauria</taxon>
        <taxon>Archosauria</taxon>
        <taxon>Crocodylia</taxon>
        <taxon>Alligatoridae</taxon>
        <taxon>Alligatorinae</taxon>
        <taxon>Alligator</taxon>
    </lineage>
</organism>
<evidence type="ECO:0000313" key="2">
    <source>
        <dbReference type="Proteomes" id="UP000050525"/>
    </source>
</evidence>
<protein>
    <recommendedName>
        <fullName evidence="3">Reverse transcriptase domain-containing protein</fullName>
    </recommendedName>
</protein>
<evidence type="ECO:0000313" key="1">
    <source>
        <dbReference type="EMBL" id="KYO46145.1"/>
    </source>
</evidence>
<dbReference type="EMBL" id="AKHW03000533">
    <property type="protein sequence ID" value="KYO46145.1"/>
    <property type="molecule type" value="Genomic_DNA"/>
</dbReference>